<dbReference type="Proteomes" id="UP000294933">
    <property type="component" value="Unassembled WGS sequence"/>
</dbReference>
<name>A0A4Y7PXI6_9AGAM</name>
<organism evidence="1 2">
    <name type="scientific">Rickenella mellea</name>
    <dbReference type="NCBI Taxonomy" id="50990"/>
    <lineage>
        <taxon>Eukaryota</taxon>
        <taxon>Fungi</taxon>
        <taxon>Dikarya</taxon>
        <taxon>Basidiomycota</taxon>
        <taxon>Agaricomycotina</taxon>
        <taxon>Agaricomycetes</taxon>
        <taxon>Hymenochaetales</taxon>
        <taxon>Rickenellaceae</taxon>
        <taxon>Rickenella</taxon>
    </lineage>
</organism>
<evidence type="ECO:0000313" key="1">
    <source>
        <dbReference type="EMBL" id="TDL19250.1"/>
    </source>
</evidence>
<reference evidence="1 2" key="1">
    <citation type="submission" date="2018-06" db="EMBL/GenBank/DDBJ databases">
        <title>A transcriptomic atlas of mushroom development highlights an independent origin of complex multicellularity.</title>
        <authorList>
            <consortium name="DOE Joint Genome Institute"/>
            <person name="Krizsan K."/>
            <person name="Almasi E."/>
            <person name="Merenyi Z."/>
            <person name="Sahu N."/>
            <person name="Viragh M."/>
            <person name="Koszo T."/>
            <person name="Mondo S."/>
            <person name="Kiss B."/>
            <person name="Balint B."/>
            <person name="Kues U."/>
            <person name="Barry K."/>
            <person name="Hegedus J.C."/>
            <person name="Henrissat B."/>
            <person name="Johnson J."/>
            <person name="Lipzen A."/>
            <person name="Ohm R."/>
            <person name="Nagy I."/>
            <person name="Pangilinan J."/>
            <person name="Yan J."/>
            <person name="Xiong Y."/>
            <person name="Grigoriev I.V."/>
            <person name="Hibbett D.S."/>
            <person name="Nagy L.G."/>
        </authorList>
    </citation>
    <scope>NUCLEOTIDE SEQUENCE [LARGE SCALE GENOMIC DNA]</scope>
    <source>
        <strain evidence="1 2">SZMC22713</strain>
    </source>
</reference>
<gene>
    <name evidence="1" type="ORF">BD410DRAFT_792285</name>
</gene>
<evidence type="ECO:0000313" key="2">
    <source>
        <dbReference type="Proteomes" id="UP000294933"/>
    </source>
</evidence>
<dbReference type="EMBL" id="ML170198">
    <property type="protein sequence ID" value="TDL19250.1"/>
    <property type="molecule type" value="Genomic_DNA"/>
</dbReference>
<accession>A0A4Y7PXI6</accession>
<feature type="non-terminal residue" evidence="1">
    <location>
        <position position="1"/>
    </location>
</feature>
<sequence>AHPHRTTRTLLPESKKCTVHHKEHRIERTRDTSSASAFAFEQVRRSPSLSPNVVVIFPRSTR</sequence>
<proteinExistence type="predicted"/>
<keyword evidence="2" id="KW-1185">Reference proteome</keyword>
<protein>
    <submittedName>
        <fullName evidence="1">Uncharacterized protein</fullName>
    </submittedName>
</protein>
<dbReference type="VEuPathDB" id="FungiDB:BD410DRAFT_792285"/>
<dbReference type="AlphaFoldDB" id="A0A4Y7PXI6"/>